<reference evidence="3 4" key="1">
    <citation type="submission" date="2012-10" db="EMBL/GenBank/DDBJ databases">
        <title>The draft sequence of the Mycobacterium pheli genome.</title>
        <authorList>
            <person name="Pettersson B.M.F."/>
            <person name="Das S."/>
            <person name="Dasgupta S."/>
            <person name="Bhattacharya A."/>
            <person name="Kirsebom L.A."/>
        </authorList>
    </citation>
    <scope>NUCLEOTIDE SEQUENCE [LARGE SCALE GENOMIC DNA]</scope>
    <source>
        <strain evidence="3 4">CCUG 21000</strain>
    </source>
</reference>
<dbReference type="Pfam" id="PF14032">
    <property type="entry name" value="PknH_C"/>
    <property type="match status" value="1"/>
</dbReference>
<evidence type="ECO:0000313" key="4">
    <source>
        <dbReference type="Proteomes" id="UP000325690"/>
    </source>
</evidence>
<evidence type="ECO:0000313" key="3">
    <source>
        <dbReference type="EMBL" id="KAB7757346.1"/>
    </source>
</evidence>
<dbReference type="Proteomes" id="UP000325690">
    <property type="component" value="Unassembled WGS sequence"/>
</dbReference>
<name>A0A5N5V6B2_MYCPH</name>
<feature type="chain" id="PRO_5024401495" evidence="1">
    <location>
        <begin position="25"/>
        <end position="232"/>
    </location>
</feature>
<dbReference type="InterPro" id="IPR026954">
    <property type="entry name" value="PknH-like_Extracell"/>
</dbReference>
<evidence type="ECO:0000259" key="2">
    <source>
        <dbReference type="Pfam" id="PF14032"/>
    </source>
</evidence>
<dbReference type="EMBL" id="ANBP01000008">
    <property type="protein sequence ID" value="KAB7757346.1"/>
    <property type="molecule type" value="Genomic_DNA"/>
</dbReference>
<dbReference type="RefSeq" id="WP_061482326.1">
    <property type="nucleotide sequence ID" value="NZ_ANBO01000008.1"/>
</dbReference>
<keyword evidence="4" id="KW-1185">Reference proteome</keyword>
<evidence type="ECO:0000256" key="1">
    <source>
        <dbReference type="SAM" id="SignalP"/>
    </source>
</evidence>
<gene>
    <name evidence="3" type="ORF">MPHL21000_07585</name>
</gene>
<dbReference type="AlphaFoldDB" id="A0A5N5V6B2"/>
<comment type="caution">
    <text evidence="3">The sequence shown here is derived from an EMBL/GenBank/DDBJ whole genome shotgun (WGS) entry which is preliminary data.</text>
</comment>
<keyword evidence="1" id="KW-0732">Signal</keyword>
<dbReference type="InterPro" id="IPR038232">
    <property type="entry name" value="PknH-like_Extracell_sf"/>
</dbReference>
<feature type="domain" description="PknH-like extracellular" evidence="2">
    <location>
        <begin position="39"/>
        <end position="228"/>
    </location>
</feature>
<dbReference type="GeneID" id="74303787"/>
<dbReference type="PROSITE" id="PS51257">
    <property type="entry name" value="PROKAR_LIPOPROTEIN"/>
    <property type="match status" value="1"/>
</dbReference>
<accession>A0A5N5V6B2</accession>
<organism evidence="3 4">
    <name type="scientific">Mycolicibacterium phlei DSM 43239 = CCUG 21000</name>
    <dbReference type="NCBI Taxonomy" id="1226750"/>
    <lineage>
        <taxon>Bacteria</taxon>
        <taxon>Bacillati</taxon>
        <taxon>Actinomycetota</taxon>
        <taxon>Actinomycetes</taxon>
        <taxon>Mycobacteriales</taxon>
        <taxon>Mycobacteriaceae</taxon>
        <taxon>Mycolicibacterium</taxon>
    </lineage>
</organism>
<feature type="signal peptide" evidence="1">
    <location>
        <begin position="1"/>
        <end position="24"/>
    </location>
</feature>
<protein>
    <submittedName>
        <fullName evidence="3">PknH-like domain protein</fullName>
    </submittedName>
</protein>
<proteinExistence type="predicted"/>
<sequence length="232" mass="23085">MRAATVTVLAVGALLTGCATTTVAEPQAVQITEVAAPSPDRTLDQALPTVEEMSTLTGAAGFVGQLVEGGAEMLLQGIGAADAVPADCVGAAGPLQQAVYGAAPVRSVVSQSWAGGDADGPSATGFFGIVQFTDADAAQQFFAASADRWHRCNGQTVVAAGASSRVTDVAVDDRMVSAVVMKDSGTTVQRALGAVGDAVVDVEITDVAGPGEAGAVDAVAVANLMLQKIGVR</sequence>
<dbReference type="Gene3D" id="3.40.1000.70">
    <property type="entry name" value="PknH-like extracellular domain"/>
    <property type="match status" value="1"/>
</dbReference>